<proteinExistence type="predicted"/>
<dbReference type="EMBL" id="OD570968">
    <property type="protein sequence ID" value="CAD7449030.1"/>
    <property type="molecule type" value="Genomic_DNA"/>
</dbReference>
<keyword evidence="2" id="KW-0472">Membrane</keyword>
<evidence type="ECO:0000313" key="3">
    <source>
        <dbReference type="EMBL" id="CAD7449030.1"/>
    </source>
</evidence>
<dbReference type="InterPro" id="IPR020904">
    <property type="entry name" value="Sc_DH/Rdtase_CS"/>
</dbReference>
<dbReference type="InterPro" id="IPR036291">
    <property type="entry name" value="NAD(P)-bd_dom_sf"/>
</dbReference>
<dbReference type="Pfam" id="PF00106">
    <property type="entry name" value="adh_short"/>
    <property type="match status" value="1"/>
</dbReference>
<dbReference type="InterPro" id="IPR002347">
    <property type="entry name" value="SDR_fam"/>
</dbReference>
<dbReference type="PROSITE" id="PS00061">
    <property type="entry name" value="ADH_SHORT"/>
    <property type="match status" value="1"/>
</dbReference>
<dbReference type="GO" id="GO:0016491">
    <property type="term" value="F:oxidoreductase activity"/>
    <property type="evidence" value="ECO:0007669"/>
    <property type="project" value="UniProtKB-KW"/>
</dbReference>
<accession>A0A7R9I876</accession>
<keyword evidence="1" id="KW-0560">Oxidoreductase</keyword>
<feature type="transmembrane region" description="Helical" evidence="2">
    <location>
        <begin position="44"/>
        <end position="75"/>
    </location>
</feature>
<evidence type="ECO:0000256" key="2">
    <source>
        <dbReference type="SAM" id="Phobius"/>
    </source>
</evidence>
<dbReference type="Gene3D" id="3.40.50.720">
    <property type="entry name" value="NAD(P)-binding Rossmann-like Domain"/>
    <property type="match status" value="1"/>
</dbReference>
<evidence type="ECO:0000256" key="1">
    <source>
        <dbReference type="ARBA" id="ARBA00023002"/>
    </source>
</evidence>
<gene>
    <name evidence="3" type="ORF">TBIB3V08_LOCUS11310</name>
</gene>
<dbReference type="GO" id="GO:0008202">
    <property type="term" value="P:steroid metabolic process"/>
    <property type="evidence" value="ECO:0007669"/>
    <property type="project" value="TreeGrafter"/>
</dbReference>
<keyword evidence="2" id="KW-1133">Transmembrane helix</keyword>
<organism evidence="3">
    <name type="scientific">Timema bartmani</name>
    <dbReference type="NCBI Taxonomy" id="61472"/>
    <lineage>
        <taxon>Eukaryota</taxon>
        <taxon>Metazoa</taxon>
        <taxon>Ecdysozoa</taxon>
        <taxon>Arthropoda</taxon>
        <taxon>Hexapoda</taxon>
        <taxon>Insecta</taxon>
        <taxon>Pterygota</taxon>
        <taxon>Neoptera</taxon>
        <taxon>Polyneoptera</taxon>
        <taxon>Phasmatodea</taxon>
        <taxon>Timematodea</taxon>
        <taxon>Timematoidea</taxon>
        <taxon>Timematidae</taxon>
        <taxon>Timema</taxon>
    </lineage>
</organism>
<dbReference type="PANTHER" id="PTHR43313">
    <property type="entry name" value="SHORT-CHAIN DEHYDROGENASE/REDUCTASE FAMILY 9C"/>
    <property type="match status" value="1"/>
</dbReference>
<sequence length="273" mass="30842">MENHLDCLYRSCVWGLQAGVFSWGTTWLAQFLRLPVTGEVTPCTMLFLGLAVGMALAALLDTVKGLVVFAGCLFANGEGARKLKNYGRKNLHVIQLNVTSDDEVKDAVEYVQSHLPPNGRIVNVASGLGRQCAPNRSSYGITKYGVEALTDCLRFEMRKWGVTVAMIEPGNFVNATGIFTPESIRREADSLWKKIPPQVQKDYTKTYFDGVINNMIFYSTKGTSDKSSVLDAMTQALLHRFPHPRYQPMEAYFKLRTWVNTHLPEWIYEYFYT</sequence>
<dbReference type="SUPFAM" id="SSF51735">
    <property type="entry name" value="NAD(P)-binding Rossmann-fold domains"/>
    <property type="match status" value="1"/>
</dbReference>
<dbReference type="AlphaFoldDB" id="A0A7R9I876"/>
<protein>
    <submittedName>
        <fullName evidence="3">Uncharacterized protein</fullName>
    </submittedName>
</protein>
<reference evidence="3" key="1">
    <citation type="submission" date="2020-11" db="EMBL/GenBank/DDBJ databases">
        <authorList>
            <person name="Tran Van P."/>
        </authorList>
    </citation>
    <scope>NUCLEOTIDE SEQUENCE</scope>
</reference>
<name>A0A7R9I876_9NEOP</name>
<dbReference type="PANTHER" id="PTHR43313:SF36">
    <property type="entry name" value="D-BETA-HYDROXYBUTYRATE DEHYDROGENASE, MITOCHONDRIAL"/>
    <property type="match status" value="1"/>
</dbReference>
<keyword evidence="2" id="KW-0812">Transmembrane</keyword>
<feature type="transmembrane region" description="Helical" evidence="2">
    <location>
        <begin position="12"/>
        <end position="32"/>
    </location>
</feature>